<accession>A0AAP2DR31</accession>
<dbReference type="PANTHER" id="PTHR12526">
    <property type="entry name" value="GLYCOSYLTRANSFERASE"/>
    <property type="match status" value="1"/>
</dbReference>
<evidence type="ECO:0000313" key="3">
    <source>
        <dbReference type="Proteomes" id="UP001319200"/>
    </source>
</evidence>
<name>A0AAP2DR31_9BACT</name>
<dbReference type="Gene3D" id="3.40.50.2000">
    <property type="entry name" value="Glycogen Phosphorylase B"/>
    <property type="match status" value="2"/>
</dbReference>
<dbReference type="SUPFAM" id="SSF53756">
    <property type="entry name" value="UDP-Glycosyltransferase/glycogen phosphorylase"/>
    <property type="match status" value="1"/>
</dbReference>
<evidence type="ECO:0000259" key="1">
    <source>
        <dbReference type="Pfam" id="PF00534"/>
    </source>
</evidence>
<sequence>MVKKKKVLFVGAFNNTTQNTGGQLFACLSLVNSRLSEEISWRLIDSTATTNQQRSFFDRTFNAAKRVFRFVLSLFTFNPHTTLIFFADGASFIEKGIMALIAKLFFKRVVVCPRAGPLIDDIPASAFWRKFTRLVFSVSDVVVCQSDTWKTFFGAHIGFEASGKYVVIRNWINAEPYTENFKRRQQRASVKPLKVLFLGWIIKDKGIFELLEAFSNMKASEVQLWVAGDGQEMQAAKKRAAELNIENTVQFFGWAFSGKKMELLRDADIFVLPSYAEGMPNALLEAMASGLPSIATRVGGIPDVIHDGSNGFLVESKDAAALSEKIRLLAENESLRRQFSHAAHSWIQEKHSLQAAITAFDKIL</sequence>
<protein>
    <submittedName>
        <fullName evidence="2">Glycosyltransferase family 4 protein</fullName>
    </submittedName>
</protein>
<dbReference type="InterPro" id="IPR001296">
    <property type="entry name" value="Glyco_trans_1"/>
</dbReference>
<reference evidence="2 3" key="1">
    <citation type="submission" date="2021-05" db="EMBL/GenBank/DDBJ databases">
        <title>A Polyphasic approach of four new species of the genus Ohtaekwangia: Ohtaekwangia histidinii sp. nov., Ohtaekwangia cretensis sp. nov., Ohtaekwangia indiensis sp. nov., Ohtaekwangia reichenbachii sp. nov. from diverse environment.</title>
        <authorList>
            <person name="Octaviana S."/>
        </authorList>
    </citation>
    <scope>NUCLEOTIDE SEQUENCE [LARGE SCALE GENOMIC DNA]</scope>
    <source>
        <strain evidence="2 3">PWU4</strain>
    </source>
</reference>
<dbReference type="Pfam" id="PF00534">
    <property type="entry name" value="Glycos_transf_1"/>
    <property type="match status" value="1"/>
</dbReference>
<keyword evidence="3" id="KW-1185">Reference proteome</keyword>
<dbReference type="AlphaFoldDB" id="A0AAP2DR31"/>
<dbReference type="EMBL" id="JAHESF010000051">
    <property type="protein sequence ID" value="MBT1700925.1"/>
    <property type="molecule type" value="Genomic_DNA"/>
</dbReference>
<feature type="domain" description="Glycosyl transferase family 1" evidence="1">
    <location>
        <begin position="181"/>
        <end position="345"/>
    </location>
</feature>
<comment type="caution">
    <text evidence="2">The sequence shown here is derived from an EMBL/GenBank/DDBJ whole genome shotgun (WGS) entry which is preliminary data.</text>
</comment>
<evidence type="ECO:0000313" key="2">
    <source>
        <dbReference type="EMBL" id="MBT1700925.1"/>
    </source>
</evidence>
<gene>
    <name evidence="2" type="ORF">KK083_28795</name>
</gene>
<dbReference type="Proteomes" id="UP001319200">
    <property type="component" value="Unassembled WGS sequence"/>
</dbReference>
<dbReference type="RefSeq" id="WP_254169613.1">
    <property type="nucleotide sequence ID" value="NZ_JAHESF010000051.1"/>
</dbReference>
<proteinExistence type="predicted"/>
<dbReference type="GO" id="GO:0016757">
    <property type="term" value="F:glycosyltransferase activity"/>
    <property type="evidence" value="ECO:0007669"/>
    <property type="project" value="InterPro"/>
</dbReference>
<organism evidence="2 3">
    <name type="scientific">Chryseosolibacter histidini</name>
    <dbReference type="NCBI Taxonomy" id="2782349"/>
    <lineage>
        <taxon>Bacteria</taxon>
        <taxon>Pseudomonadati</taxon>
        <taxon>Bacteroidota</taxon>
        <taxon>Cytophagia</taxon>
        <taxon>Cytophagales</taxon>
        <taxon>Chryseotaleaceae</taxon>
        <taxon>Chryseosolibacter</taxon>
    </lineage>
</organism>
<dbReference type="CDD" id="cd03801">
    <property type="entry name" value="GT4_PimA-like"/>
    <property type="match status" value="1"/>
</dbReference>